<feature type="signal peptide" evidence="1">
    <location>
        <begin position="1"/>
        <end position="23"/>
    </location>
</feature>
<sequence length="353" mass="38088">MTRRKLNFFRWALLLYALSKVLPLESLTQRPPNPPYTFTNARILYQPTIIPVSAARACTAPVSDGGLKLLSLLGYTLGGVFCVEWNDSPVGYYREVAVLSGLVVRLSPKGGGLGAWASHILVTTDDAVDAGVDVFGLPAILGTVEFAAVDEENSALNGNAATVRIWHNSKRFLRDVAVAFKYAFGTAVPGVSEPAEILQRKASTVGLLDGKINHNARGFWFASDDTVIVRGWDQAGWLPPLSASTTTTTNNVKPDSGFVLNLPSFSGRLPMDALSSSDGQVSSLKTPLLRYDLNIGSARRMRLSSKMPTFVDNQKRNNMCDSLRNVLNGLCAFPCIQIDDVTVVAGAPKIVAE</sequence>
<evidence type="ECO:0000256" key="1">
    <source>
        <dbReference type="SAM" id="SignalP"/>
    </source>
</evidence>
<dbReference type="PANTHER" id="PTHR35467">
    <property type="match status" value="1"/>
</dbReference>
<evidence type="ECO:0000313" key="2">
    <source>
        <dbReference type="EMBL" id="CAD8407170.1"/>
    </source>
</evidence>
<dbReference type="AlphaFoldDB" id="A0A7S0GBL4"/>
<dbReference type="EMBL" id="HBEL01006866">
    <property type="protein sequence ID" value="CAD8407170.1"/>
    <property type="molecule type" value="Transcribed_RNA"/>
</dbReference>
<dbReference type="InterPro" id="IPR039343">
    <property type="entry name" value="NDX1-like"/>
</dbReference>
<protein>
    <submittedName>
        <fullName evidence="2">Uncharacterized protein</fullName>
    </submittedName>
</protein>
<keyword evidence="1" id="KW-0732">Signal</keyword>
<gene>
    <name evidence="2" type="ORF">PINE0816_LOCUS3287</name>
</gene>
<dbReference type="InterPro" id="IPR023375">
    <property type="entry name" value="ADC_dom_sf"/>
</dbReference>
<feature type="chain" id="PRO_5030598039" evidence="1">
    <location>
        <begin position="24"/>
        <end position="353"/>
    </location>
</feature>
<reference evidence="2" key="1">
    <citation type="submission" date="2021-01" db="EMBL/GenBank/DDBJ databases">
        <authorList>
            <person name="Corre E."/>
            <person name="Pelletier E."/>
            <person name="Niang G."/>
            <person name="Scheremetjew M."/>
            <person name="Finn R."/>
            <person name="Kale V."/>
            <person name="Holt S."/>
            <person name="Cochrane G."/>
            <person name="Meng A."/>
            <person name="Brown T."/>
            <person name="Cohen L."/>
        </authorList>
    </citation>
    <scope>NUCLEOTIDE SEQUENCE</scope>
    <source>
        <strain evidence="2">CCAP1064/1</strain>
    </source>
</reference>
<dbReference type="SUPFAM" id="SSF160104">
    <property type="entry name" value="Acetoacetate decarboxylase-like"/>
    <property type="match status" value="1"/>
</dbReference>
<name>A0A7S0GBL4_9STRA</name>
<proteinExistence type="predicted"/>
<accession>A0A7S0GBL4</accession>
<dbReference type="PANTHER" id="PTHR35467:SF2">
    <property type="entry name" value="PROTEIN NEOXANTHIN-DEFICIENT 1"/>
    <property type="match status" value="1"/>
</dbReference>
<organism evidence="2">
    <name type="scientific">Proboscia inermis</name>
    <dbReference type="NCBI Taxonomy" id="420281"/>
    <lineage>
        <taxon>Eukaryota</taxon>
        <taxon>Sar</taxon>
        <taxon>Stramenopiles</taxon>
        <taxon>Ochrophyta</taxon>
        <taxon>Bacillariophyta</taxon>
        <taxon>Coscinodiscophyceae</taxon>
        <taxon>Rhizosoleniophycidae</taxon>
        <taxon>Rhizosoleniales</taxon>
        <taxon>Rhizosoleniaceae</taxon>
        <taxon>Proboscia</taxon>
    </lineage>
</organism>
<dbReference type="Gene3D" id="2.40.400.10">
    <property type="entry name" value="Acetoacetate decarboxylase-like"/>
    <property type="match status" value="1"/>
</dbReference>